<dbReference type="InterPro" id="IPR008926">
    <property type="entry name" value="RNR_R1-su_N"/>
</dbReference>
<evidence type="ECO:0000259" key="7">
    <source>
        <dbReference type="Pfam" id="PF00317"/>
    </source>
</evidence>
<protein>
    <recommendedName>
        <fullName evidence="2 6">Ribonucleoside-diphosphate reductase</fullName>
        <ecNumber evidence="2 6">1.17.4.1</ecNumber>
    </recommendedName>
</protein>
<dbReference type="Pfam" id="PF02867">
    <property type="entry name" value="Ribonuc_red_lgC"/>
    <property type="match status" value="2"/>
</dbReference>
<dbReference type="Gene3D" id="3.20.70.20">
    <property type="match status" value="1"/>
</dbReference>
<evidence type="ECO:0000256" key="5">
    <source>
        <dbReference type="ARBA" id="ARBA00047754"/>
    </source>
</evidence>
<dbReference type="GO" id="GO:0009263">
    <property type="term" value="P:deoxyribonucleotide biosynthetic process"/>
    <property type="evidence" value="ECO:0007669"/>
    <property type="project" value="UniProtKB-KW"/>
</dbReference>
<dbReference type="InterPro" id="IPR000788">
    <property type="entry name" value="RNR_lg_C"/>
</dbReference>
<feature type="domain" description="Ribonucleotide reductase large subunit C-terminal" evidence="8">
    <location>
        <begin position="441"/>
        <end position="587"/>
    </location>
</feature>
<feature type="domain" description="Ribonucleotide reductase large subunit C-terminal" evidence="8">
    <location>
        <begin position="115"/>
        <end position="435"/>
    </location>
</feature>
<dbReference type="GO" id="GO:0005971">
    <property type="term" value="C:ribonucleoside-diphosphate reductase complex"/>
    <property type="evidence" value="ECO:0007669"/>
    <property type="project" value="TreeGrafter"/>
</dbReference>
<evidence type="ECO:0000256" key="2">
    <source>
        <dbReference type="ARBA" id="ARBA00012274"/>
    </source>
</evidence>
<comment type="function">
    <text evidence="6">Provides the precursors necessary for DNA synthesis. Catalyzes the biosynthesis of deoxyribonucleotides from the corresponding ribonucleotides.</text>
</comment>
<dbReference type="InterPro" id="IPR013509">
    <property type="entry name" value="RNR_lsu_N"/>
</dbReference>
<evidence type="ECO:0000256" key="6">
    <source>
        <dbReference type="RuleBase" id="RU003410"/>
    </source>
</evidence>
<evidence type="ECO:0000256" key="3">
    <source>
        <dbReference type="ARBA" id="ARBA00023002"/>
    </source>
</evidence>
<proteinExistence type="inferred from homology"/>
<dbReference type="InterPro" id="IPR039718">
    <property type="entry name" value="Rrm1"/>
</dbReference>
<comment type="catalytic activity">
    <reaction evidence="5 6">
        <text>a 2'-deoxyribonucleoside 5'-diphosphate + [thioredoxin]-disulfide + H2O = a ribonucleoside 5'-diphosphate + [thioredoxin]-dithiol</text>
        <dbReference type="Rhea" id="RHEA:23252"/>
        <dbReference type="Rhea" id="RHEA-COMP:10698"/>
        <dbReference type="Rhea" id="RHEA-COMP:10700"/>
        <dbReference type="ChEBI" id="CHEBI:15377"/>
        <dbReference type="ChEBI" id="CHEBI:29950"/>
        <dbReference type="ChEBI" id="CHEBI:50058"/>
        <dbReference type="ChEBI" id="CHEBI:57930"/>
        <dbReference type="ChEBI" id="CHEBI:73316"/>
        <dbReference type="EC" id="1.17.4.1"/>
    </reaction>
</comment>
<accession>A0A2S5R9N6</accession>
<evidence type="ECO:0000256" key="1">
    <source>
        <dbReference type="ARBA" id="ARBA00010406"/>
    </source>
</evidence>
<dbReference type="GO" id="GO:0005524">
    <property type="term" value="F:ATP binding"/>
    <property type="evidence" value="ECO:0007669"/>
    <property type="project" value="InterPro"/>
</dbReference>
<evidence type="ECO:0000313" key="9">
    <source>
        <dbReference type="EMBL" id="PPE04041.1"/>
    </source>
</evidence>
<dbReference type="OrthoDB" id="9762933at2"/>
<organism evidence="9 10">
    <name type="scientific">Holospora curviuscula</name>
    <dbReference type="NCBI Taxonomy" id="1082868"/>
    <lineage>
        <taxon>Bacteria</taxon>
        <taxon>Pseudomonadati</taxon>
        <taxon>Pseudomonadota</taxon>
        <taxon>Alphaproteobacteria</taxon>
        <taxon>Holosporales</taxon>
        <taxon>Holosporaceae</taxon>
        <taxon>Holospora</taxon>
    </lineage>
</organism>
<dbReference type="Proteomes" id="UP000239425">
    <property type="component" value="Unassembled WGS sequence"/>
</dbReference>
<evidence type="ECO:0000313" key="10">
    <source>
        <dbReference type="Proteomes" id="UP000239425"/>
    </source>
</evidence>
<dbReference type="PANTHER" id="PTHR11573:SF6">
    <property type="entry name" value="RIBONUCLEOSIDE-DIPHOSPHATE REDUCTASE LARGE SUBUNIT"/>
    <property type="match status" value="1"/>
</dbReference>
<dbReference type="NCBIfam" id="NF006577">
    <property type="entry name" value="PRK09102.1"/>
    <property type="match status" value="1"/>
</dbReference>
<dbReference type="PRINTS" id="PR01183">
    <property type="entry name" value="RIBORDTASEM1"/>
</dbReference>
<dbReference type="SUPFAM" id="SSF48168">
    <property type="entry name" value="R1 subunit of ribonucleotide reductase, N-terminal domain"/>
    <property type="match status" value="1"/>
</dbReference>
<gene>
    <name evidence="9" type="ORF">HCUR_00576</name>
</gene>
<sequence>MISSIKNKKSLLRTANYSVLRNGFVNLNPEKDELLTEFGKITMQNQYLYAGESYQEMFERVASTYADDNAHGQRMYEYISSLWFMPATPVLGNAGLIDFHKQTHKKAASLHLPISCYLNEAQDTLDSVAGLLMENMFLGAGGGGIGSYFGNLRPAGKTGLKDAAGIIPFAKIIESITQCVSQGLRRGAAAVYLPVSHPEIIDFIQFRRPSGGDPQRKILHLNHGVLLSDAFMKAVQYGKPWDLINPQTQTVVETLDAREIWVQLLTVRLETGEPYLIFIDHVNASIPEYQKELGLEIKTSNLCTEIFLPTGLDQYGVNRTAVCCLGSLNLTKFLDWQKHATFIEDCLRFLDNVLEDFIRNAPSSFAHAVYGVERGRAVGLGVMGWHSFLQSLGIPMHGLLARTWNKHIFSHIHNASKAASRVLAQERGPCKDAKEKNVMERFSYTRAVAPTASISILCGGTSPGIEPVVANAYTHKTMSGSFFIKNPYLRELLRAKGEDKKEIWDSILENDGSVQHLDILSEEEKAVFLTAYEIDPKDLIQLAGDRTPYIDQGQSLNLFLAPDISKEELHNAHWSAWKQGVKSLYYLRSRALRSGETHHDAKQAHQSFLSMLPQNHSENGMLRLEYEECLVCQ</sequence>
<evidence type="ECO:0000259" key="8">
    <source>
        <dbReference type="Pfam" id="PF02867"/>
    </source>
</evidence>
<keyword evidence="4 6" id="KW-0215">Deoxyribonucleotide synthesis</keyword>
<evidence type="ECO:0000256" key="4">
    <source>
        <dbReference type="ARBA" id="ARBA00023116"/>
    </source>
</evidence>
<comment type="similarity">
    <text evidence="1 6">Belongs to the ribonucleoside diphosphate reductase large chain family.</text>
</comment>
<dbReference type="UniPathway" id="UPA00326"/>
<comment type="caution">
    <text evidence="9">The sequence shown here is derived from an EMBL/GenBank/DDBJ whole genome shotgun (WGS) entry which is preliminary data.</text>
</comment>
<feature type="domain" description="Ribonucleotide reductase large subunit N-terminal" evidence="7">
    <location>
        <begin position="35"/>
        <end position="95"/>
    </location>
</feature>
<reference evidence="9 10" key="1">
    <citation type="submission" date="2017-11" db="EMBL/GenBank/DDBJ databases">
        <title>Comparative genomic analysis of Holospora spp., intranuclear symbionts of paramecia.</title>
        <authorList>
            <person name="Garushyants S.K."/>
            <person name="Beliavskaya A."/>
            <person name="Malko D.B."/>
            <person name="Logacheva M.D."/>
            <person name="Rautian M.S."/>
            <person name="Gelfand M.S."/>
        </authorList>
    </citation>
    <scope>NUCLEOTIDE SEQUENCE [LARGE SCALE GENOMIC DNA]</scope>
    <source>
        <strain evidence="10">02AZ16</strain>
    </source>
</reference>
<keyword evidence="3 6" id="KW-0560">Oxidoreductase</keyword>
<dbReference type="EC" id="1.17.4.1" evidence="2 6"/>
<dbReference type="GO" id="GO:0004748">
    <property type="term" value="F:ribonucleoside-diphosphate reductase activity, thioredoxin disulfide as acceptor"/>
    <property type="evidence" value="ECO:0007669"/>
    <property type="project" value="UniProtKB-EC"/>
</dbReference>
<dbReference type="RefSeq" id="WP_104206646.1">
    <property type="nucleotide sequence ID" value="NZ_PHHC01000079.1"/>
</dbReference>
<dbReference type="PANTHER" id="PTHR11573">
    <property type="entry name" value="RIBONUCLEOSIDE-DIPHOSPHATE REDUCTASE LARGE CHAIN"/>
    <property type="match status" value="1"/>
</dbReference>
<dbReference type="AlphaFoldDB" id="A0A2S5R9N6"/>
<dbReference type="Pfam" id="PF00317">
    <property type="entry name" value="Ribonuc_red_lgN"/>
    <property type="match status" value="1"/>
</dbReference>
<name>A0A2S5R9N6_9PROT</name>
<dbReference type="EMBL" id="PHHC01000079">
    <property type="protein sequence ID" value="PPE04041.1"/>
    <property type="molecule type" value="Genomic_DNA"/>
</dbReference>
<keyword evidence="10" id="KW-1185">Reference proteome</keyword>
<dbReference type="SUPFAM" id="SSF51998">
    <property type="entry name" value="PFL-like glycyl radical enzymes"/>
    <property type="match status" value="1"/>
</dbReference>